<comment type="similarity">
    <text evidence="1 2">Belongs to the outer membrane factor (OMF) (TC 1.B.17) family.</text>
</comment>
<comment type="subcellular location">
    <subcellularLocation>
        <location evidence="2">Cell membrane</location>
        <topology evidence="2">Lipid-anchor</topology>
    </subcellularLocation>
</comment>
<sequence length="479" mass="51637">MGLPRTNVLIAAMFLAACSFAPEHSRPPMPVPNAWAPADRGVAKAARPAQWQQFFVSPELGALIGAAIDNNRDQRIAIWRVEAARSLYRVQRADLFPQVGVGADFSRSRTPADLSYTGKTLIASDYNASVTASWEIDLWGRVRDLDAAALESWLSTDEARRAVTLSLIADVANAWLVARELDERIGLAGRTITSRRESARIARRRYEVGSAPRLDMTQADALLGQAESALIALQQQREKTGNALTLLVGVPVATEVTALFSIEDSVVGDLPPGLPSELLADRPDIRGAENRLRAAEANIGAMRAAFFPRIALTADYGTASAALDGLFVAGSSAWTIASSVAMPVFDGGRLRANLDGAKAQRAIAVAEYERTVQTAFRDVADALAARRWLGQQVTAQRQTLAALSERARLSDLRYRHGASTYLEVLDAQRDLFAAEQALVESRRARLSSEVDLYAALGGGGDDPSANTVAGIQEMNERAQ</sequence>
<evidence type="ECO:0000313" key="3">
    <source>
        <dbReference type="EMBL" id="PKU23030.1"/>
    </source>
</evidence>
<dbReference type="OrthoDB" id="9783100at2"/>
<dbReference type="NCBIfam" id="TIGR01845">
    <property type="entry name" value="outer_NodT"/>
    <property type="match status" value="1"/>
</dbReference>
<feature type="signal peptide" evidence="2">
    <location>
        <begin position="1"/>
        <end position="21"/>
    </location>
</feature>
<dbReference type="PROSITE" id="PS51257">
    <property type="entry name" value="PROKAR_LIPOPROTEIN"/>
    <property type="match status" value="1"/>
</dbReference>
<reference evidence="4" key="1">
    <citation type="submission" date="2017-12" db="EMBL/GenBank/DDBJ databases">
        <title>Draft genome sequence of Telmatospirillum siberiense 26-4b1T, an acidotolerant peatland alphaproteobacterium potentially involved in sulfur cycling.</title>
        <authorList>
            <person name="Hausmann B."/>
            <person name="Pjevac P."/>
            <person name="Schreck K."/>
            <person name="Herbold C.W."/>
            <person name="Daims H."/>
            <person name="Wagner M."/>
            <person name="Pester M."/>
            <person name="Loy A."/>
        </authorList>
    </citation>
    <scope>NUCLEOTIDE SEQUENCE [LARGE SCALE GENOMIC DNA]</scope>
    <source>
        <strain evidence="4">26-4b1</strain>
    </source>
</reference>
<evidence type="ECO:0000256" key="2">
    <source>
        <dbReference type="RuleBase" id="RU362097"/>
    </source>
</evidence>
<dbReference type="Pfam" id="PF02321">
    <property type="entry name" value="OEP"/>
    <property type="match status" value="2"/>
</dbReference>
<dbReference type="PANTHER" id="PTHR30203:SF33">
    <property type="entry name" value="BLR4455 PROTEIN"/>
    <property type="match status" value="1"/>
</dbReference>
<keyword evidence="4" id="KW-1185">Reference proteome</keyword>
<organism evidence="3 4">
    <name type="scientific">Telmatospirillum siberiense</name>
    <dbReference type="NCBI Taxonomy" id="382514"/>
    <lineage>
        <taxon>Bacteria</taxon>
        <taxon>Pseudomonadati</taxon>
        <taxon>Pseudomonadota</taxon>
        <taxon>Alphaproteobacteria</taxon>
        <taxon>Rhodospirillales</taxon>
        <taxon>Rhodospirillaceae</taxon>
        <taxon>Telmatospirillum</taxon>
    </lineage>
</organism>
<keyword evidence="2" id="KW-1134">Transmembrane beta strand</keyword>
<dbReference type="Proteomes" id="UP000233293">
    <property type="component" value="Unassembled WGS sequence"/>
</dbReference>
<dbReference type="RefSeq" id="WP_101252118.1">
    <property type="nucleotide sequence ID" value="NZ_PIUM01000024.1"/>
</dbReference>
<name>A0A2N3PRK3_9PROT</name>
<keyword evidence="2" id="KW-0732">Signal</keyword>
<dbReference type="EMBL" id="PIUM01000024">
    <property type="protein sequence ID" value="PKU23030.1"/>
    <property type="molecule type" value="Genomic_DNA"/>
</dbReference>
<protein>
    <submittedName>
        <fullName evidence="3">RND transporter</fullName>
    </submittedName>
</protein>
<comment type="caution">
    <text evidence="3">The sequence shown here is derived from an EMBL/GenBank/DDBJ whole genome shotgun (WGS) entry which is preliminary data.</text>
</comment>
<dbReference type="InterPro" id="IPR003423">
    <property type="entry name" value="OMP_efflux"/>
</dbReference>
<accession>A0A2N3PRK3</accession>
<dbReference type="AlphaFoldDB" id="A0A2N3PRK3"/>
<proteinExistence type="inferred from homology"/>
<evidence type="ECO:0000313" key="4">
    <source>
        <dbReference type="Proteomes" id="UP000233293"/>
    </source>
</evidence>
<keyword evidence="2" id="KW-0564">Palmitate</keyword>
<dbReference type="PANTHER" id="PTHR30203">
    <property type="entry name" value="OUTER MEMBRANE CATION EFFLUX PROTEIN"/>
    <property type="match status" value="1"/>
</dbReference>
<dbReference type="GO" id="GO:0005886">
    <property type="term" value="C:plasma membrane"/>
    <property type="evidence" value="ECO:0007669"/>
    <property type="project" value="UniProtKB-SubCell"/>
</dbReference>
<dbReference type="InterPro" id="IPR010131">
    <property type="entry name" value="MdtP/NodT-like"/>
</dbReference>
<dbReference type="Gene3D" id="2.20.200.10">
    <property type="entry name" value="Outer membrane efflux proteins (OEP)"/>
    <property type="match status" value="1"/>
</dbReference>
<gene>
    <name evidence="3" type="ORF">CWS72_18510</name>
</gene>
<keyword evidence="2" id="KW-0812">Transmembrane</keyword>
<keyword evidence="2" id="KW-0472">Membrane</keyword>
<dbReference type="Gene3D" id="1.20.1600.10">
    <property type="entry name" value="Outer membrane efflux proteins (OEP)"/>
    <property type="match status" value="1"/>
</dbReference>
<dbReference type="SUPFAM" id="SSF56954">
    <property type="entry name" value="Outer membrane efflux proteins (OEP)"/>
    <property type="match status" value="1"/>
</dbReference>
<keyword evidence="2" id="KW-0449">Lipoprotein</keyword>
<dbReference type="GO" id="GO:0015562">
    <property type="term" value="F:efflux transmembrane transporter activity"/>
    <property type="evidence" value="ECO:0007669"/>
    <property type="project" value="InterPro"/>
</dbReference>
<feature type="chain" id="PRO_5014493694" evidence="2">
    <location>
        <begin position="22"/>
        <end position="479"/>
    </location>
</feature>
<evidence type="ECO:0000256" key="1">
    <source>
        <dbReference type="ARBA" id="ARBA00007613"/>
    </source>
</evidence>